<dbReference type="InterPro" id="IPR001969">
    <property type="entry name" value="Aspartic_peptidase_AS"/>
</dbReference>
<organism evidence="7 8">
    <name type="scientific">Tilletiopsis washingtonensis</name>
    <dbReference type="NCBI Taxonomy" id="58919"/>
    <lineage>
        <taxon>Eukaryota</taxon>
        <taxon>Fungi</taxon>
        <taxon>Dikarya</taxon>
        <taxon>Basidiomycota</taxon>
        <taxon>Ustilaginomycotina</taxon>
        <taxon>Exobasidiomycetes</taxon>
        <taxon>Entylomatales</taxon>
        <taxon>Entylomatales incertae sedis</taxon>
        <taxon>Tilletiopsis</taxon>
    </lineage>
</organism>
<keyword evidence="5" id="KW-0732">Signal</keyword>
<feature type="active site" evidence="3">
    <location>
        <position position="293"/>
    </location>
</feature>
<evidence type="ECO:0000256" key="2">
    <source>
        <dbReference type="ARBA" id="ARBA00022750"/>
    </source>
</evidence>
<accession>A0A316ZHS4</accession>
<protein>
    <submittedName>
        <fullName evidence="7">Acid protease</fullName>
    </submittedName>
</protein>
<evidence type="ECO:0000256" key="3">
    <source>
        <dbReference type="PIRSR" id="PIRSR601461-1"/>
    </source>
</evidence>
<dbReference type="InterPro" id="IPR001461">
    <property type="entry name" value="Aspartic_peptidase_A1"/>
</dbReference>
<dbReference type="InterPro" id="IPR033121">
    <property type="entry name" value="PEPTIDASE_A1"/>
</dbReference>
<feature type="domain" description="Peptidase A1" evidence="6">
    <location>
        <begin position="115"/>
        <end position="407"/>
    </location>
</feature>
<feature type="active site" evidence="3">
    <location>
        <position position="133"/>
    </location>
</feature>
<evidence type="ECO:0000313" key="7">
    <source>
        <dbReference type="EMBL" id="PWO01062.1"/>
    </source>
</evidence>
<dbReference type="PRINTS" id="PR00792">
    <property type="entry name" value="PEPSIN"/>
</dbReference>
<dbReference type="EMBL" id="KZ819283">
    <property type="protein sequence ID" value="PWO01062.1"/>
    <property type="molecule type" value="Genomic_DNA"/>
</dbReference>
<comment type="similarity">
    <text evidence="1 4">Belongs to the peptidase A1 family.</text>
</comment>
<dbReference type="InterPro" id="IPR021109">
    <property type="entry name" value="Peptidase_aspartic_dom_sf"/>
</dbReference>
<dbReference type="Proteomes" id="UP000245946">
    <property type="component" value="Unassembled WGS sequence"/>
</dbReference>
<evidence type="ECO:0000256" key="1">
    <source>
        <dbReference type="ARBA" id="ARBA00007447"/>
    </source>
</evidence>
<keyword evidence="4 7" id="KW-0645">Protease</keyword>
<dbReference type="GeneID" id="37266532"/>
<feature type="chain" id="PRO_5016275534" evidence="5">
    <location>
        <begin position="18"/>
        <end position="411"/>
    </location>
</feature>
<evidence type="ECO:0000259" key="6">
    <source>
        <dbReference type="PROSITE" id="PS51767"/>
    </source>
</evidence>
<dbReference type="PROSITE" id="PS00141">
    <property type="entry name" value="ASP_PROTEASE"/>
    <property type="match status" value="1"/>
</dbReference>
<gene>
    <name evidence="7" type="ORF">FA09DRAFT_1093</name>
</gene>
<dbReference type="GO" id="GO:0004190">
    <property type="term" value="F:aspartic-type endopeptidase activity"/>
    <property type="evidence" value="ECO:0007669"/>
    <property type="project" value="UniProtKB-KW"/>
</dbReference>
<dbReference type="PANTHER" id="PTHR47966">
    <property type="entry name" value="BETA-SITE APP-CLEAVING ENZYME, ISOFORM A-RELATED"/>
    <property type="match status" value="1"/>
</dbReference>
<dbReference type="PANTHER" id="PTHR47966:SF57">
    <property type="entry name" value="PEPTIDASE A1 DOMAIN-CONTAINING PROTEIN"/>
    <property type="match status" value="1"/>
</dbReference>
<name>A0A316ZHS4_9BASI</name>
<dbReference type="STRING" id="58919.A0A316ZHS4"/>
<evidence type="ECO:0000256" key="4">
    <source>
        <dbReference type="RuleBase" id="RU000454"/>
    </source>
</evidence>
<evidence type="ECO:0000313" key="8">
    <source>
        <dbReference type="Proteomes" id="UP000245946"/>
    </source>
</evidence>
<proteinExistence type="inferred from homology"/>
<feature type="signal peptide" evidence="5">
    <location>
        <begin position="1"/>
        <end position="17"/>
    </location>
</feature>
<dbReference type="Gene3D" id="2.40.70.10">
    <property type="entry name" value="Acid Proteases"/>
    <property type="match status" value="2"/>
</dbReference>
<sequence length="411" mass="43037">MQLTLLSVLALAASVHALPADSSAPVASVEYDRRTSELEIRAATPERISSQLRRLQNKYATSFANFQLNEGRANPLLNASSIGDVVARIVANAPAQRRAPSGTVPLTDVQNELLWVGPLSYGTPAQTFQLDFDTGSSDTFVQPGLYKPAASTSSTTNGQKFRVAYGDGTMATGTVYRETVTIGGLKVKNQAVGAADQSTLDDTSSNGISGFGFPSIAQFKADPVWVTLYKQGKLGSKAQFAFGLSRTKARLDLGGVDKASYSGSLVYSKVDSSSGFWQTPGTLNGKAINAIIDTGTTVVVGPPADVLQICLAAGGTPIVTPSGTSVQVLCGYTPLYRPKFVFTFGGASYTLSAESEAFAEQDGLTIAGIIGADIGLANAWIVGDTFLQNVYAAFEGLQGGNTRVGFAPRKL</sequence>
<keyword evidence="8" id="KW-1185">Reference proteome</keyword>
<evidence type="ECO:0000256" key="5">
    <source>
        <dbReference type="SAM" id="SignalP"/>
    </source>
</evidence>
<dbReference type="GO" id="GO:0006508">
    <property type="term" value="P:proteolysis"/>
    <property type="evidence" value="ECO:0007669"/>
    <property type="project" value="UniProtKB-KW"/>
</dbReference>
<dbReference type="SUPFAM" id="SSF50630">
    <property type="entry name" value="Acid proteases"/>
    <property type="match status" value="1"/>
</dbReference>
<dbReference type="PROSITE" id="PS51767">
    <property type="entry name" value="PEPTIDASE_A1"/>
    <property type="match status" value="1"/>
</dbReference>
<dbReference type="OrthoDB" id="15189at2759"/>
<reference evidence="7 8" key="1">
    <citation type="journal article" date="2018" name="Mol. Biol. Evol.">
        <title>Broad Genomic Sampling Reveals a Smut Pathogenic Ancestry of the Fungal Clade Ustilaginomycotina.</title>
        <authorList>
            <person name="Kijpornyongpan T."/>
            <person name="Mondo S.J."/>
            <person name="Barry K."/>
            <person name="Sandor L."/>
            <person name="Lee J."/>
            <person name="Lipzen A."/>
            <person name="Pangilinan J."/>
            <person name="LaButti K."/>
            <person name="Hainaut M."/>
            <person name="Henrissat B."/>
            <person name="Grigoriev I.V."/>
            <person name="Spatafora J.W."/>
            <person name="Aime M.C."/>
        </authorList>
    </citation>
    <scope>NUCLEOTIDE SEQUENCE [LARGE SCALE GENOMIC DNA]</scope>
    <source>
        <strain evidence="7 8">MCA 4186</strain>
    </source>
</reference>
<keyword evidence="2 4" id="KW-0064">Aspartyl protease</keyword>
<dbReference type="InterPro" id="IPR034164">
    <property type="entry name" value="Pepsin-like_dom"/>
</dbReference>
<dbReference type="RefSeq" id="XP_025601340.1">
    <property type="nucleotide sequence ID" value="XM_025738986.1"/>
</dbReference>
<dbReference type="Pfam" id="PF00026">
    <property type="entry name" value="Asp"/>
    <property type="match status" value="1"/>
</dbReference>
<dbReference type="AlphaFoldDB" id="A0A316ZHS4"/>
<keyword evidence="4" id="KW-0378">Hydrolase</keyword>
<dbReference type="CDD" id="cd05471">
    <property type="entry name" value="pepsin_like"/>
    <property type="match status" value="1"/>
</dbReference>